<evidence type="ECO:0000313" key="7">
    <source>
        <dbReference type="EMBL" id="MCC2253282.1"/>
    </source>
</evidence>
<sequence>MMHLIKYSLLTKLRNRSLIFWPLIFPFVLATVMYFSIGQIGEADFETVRAAVVADEGGELSGTESFSSYLEAMEESSDMMLAEEMTRKEALDALEKGEVDGIFYSGENPSLTVSTTGFAQTILQMVLESYMEGKETLEDVAALHPEGMESAVNQMGEYTDTVEQVSLGGRTTDGTAQFFYALIGMACLYGCFIGYSSAMEMQANLTPLAARRCAGPVHRLKMILAETAVSFGIHFVNMSLLLAYMKYILKLEFTGSFLEMLPAVFMGSMIGVTMGMFITSVGRMGEGVKIGIMIGVSMAMSFLAGLMNADVKNAVDRTAPLLNRINPAAVISDALYCLNVYDAPERYAQDMVILAVMCVLLTAGTYLLIRRERYGSI</sequence>
<dbReference type="Pfam" id="PF12698">
    <property type="entry name" value="ABC2_membrane_3"/>
    <property type="match status" value="1"/>
</dbReference>
<organism evidence="7 8">
    <name type="scientific">Ruminococcus turbiniformis</name>
    <dbReference type="NCBI Taxonomy" id="2881258"/>
    <lineage>
        <taxon>Bacteria</taxon>
        <taxon>Bacillati</taxon>
        <taxon>Bacillota</taxon>
        <taxon>Clostridia</taxon>
        <taxon>Eubacteriales</taxon>
        <taxon>Oscillospiraceae</taxon>
        <taxon>Ruminococcus</taxon>
    </lineage>
</organism>
<reference evidence="7 8" key="1">
    <citation type="submission" date="2021-10" db="EMBL/GenBank/DDBJ databases">
        <title>Anaerobic single-cell dispensing facilitates the cultivation of human gut bacteria.</title>
        <authorList>
            <person name="Afrizal A."/>
        </authorList>
    </citation>
    <scope>NUCLEOTIDE SEQUENCE [LARGE SCALE GENOMIC DNA]</scope>
    <source>
        <strain evidence="7 8">CLA-AA-H200</strain>
    </source>
</reference>
<evidence type="ECO:0000256" key="5">
    <source>
        <dbReference type="SAM" id="Phobius"/>
    </source>
</evidence>
<evidence type="ECO:0000256" key="1">
    <source>
        <dbReference type="ARBA" id="ARBA00004141"/>
    </source>
</evidence>
<dbReference type="RefSeq" id="WP_227706447.1">
    <property type="nucleotide sequence ID" value="NZ_JAJEQX010000003.1"/>
</dbReference>
<dbReference type="PANTHER" id="PTHR43027:SF1">
    <property type="entry name" value="DOXORUBICIN RESISTANCE ABC TRANSPORTER PERMEASE PROTEIN DRRC-RELATED"/>
    <property type="match status" value="1"/>
</dbReference>
<keyword evidence="8" id="KW-1185">Reference proteome</keyword>
<comment type="subcellular location">
    <subcellularLocation>
        <location evidence="1">Membrane</location>
        <topology evidence="1">Multi-pass membrane protein</topology>
    </subcellularLocation>
</comment>
<keyword evidence="4 5" id="KW-0472">Membrane</keyword>
<feature type="transmembrane region" description="Helical" evidence="5">
    <location>
        <begin position="178"/>
        <end position="199"/>
    </location>
</feature>
<gene>
    <name evidence="7" type="ORF">LKD70_02305</name>
</gene>
<proteinExistence type="predicted"/>
<evidence type="ECO:0000259" key="6">
    <source>
        <dbReference type="Pfam" id="PF12698"/>
    </source>
</evidence>
<dbReference type="Proteomes" id="UP001198151">
    <property type="component" value="Unassembled WGS sequence"/>
</dbReference>
<evidence type="ECO:0000256" key="2">
    <source>
        <dbReference type="ARBA" id="ARBA00022692"/>
    </source>
</evidence>
<feature type="transmembrane region" description="Helical" evidence="5">
    <location>
        <begin position="290"/>
        <end position="309"/>
    </location>
</feature>
<feature type="transmembrane region" description="Helical" evidence="5">
    <location>
        <begin position="351"/>
        <end position="369"/>
    </location>
</feature>
<feature type="transmembrane region" description="Helical" evidence="5">
    <location>
        <begin position="20"/>
        <end position="37"/>
    </location>
</feature>
<dbReference type="InterPro" id="IPR052902">
    <property type="entry name" value="ABC-2_transporter"/>
</dbReference>
<protein>
    <submittedName>
        <fullName evidence="7">ABC transporter permease</fullName>
    </submittedName>
</protein>
<keyword evidence="2 5" id="KW-0812">Transmembrane</keyword>
<dbReference type="InterPro" id="IPR013525">
    <property type="entry name" value="ABC2_TM"/>
</dbReference>
<evidence type="ECO:0000313" key="8">
    <source>
        <dbReference type="Proteomes" id="UP001198151"/>
    </source>
</evidence>
<feature type="transmembrane region" description="Helical" evidence="5">
    <location>
        <begin position="220"/>
        <end position="245"/>
    </location>
</feature>
<keyword evidence="3 5" id="KW-1133">Transmembrane helix</keyword>
<evidence type="ECO:0000256" key="4">
    <source>
        <dbReference type="ARBA" id="ARBA00023136"/>
    </source>
</evidence>
<name>A0ABS8FVV0_9FIRM</name>
<feature type="transmembrane region" description="Helical" evidence="5">
    <location>
        <begin position="257"/>
        <end position="278"/>
    </location>
</feature>
<comment type="caution">
    <text evidence="7">The sequence shown here is derived from an EMBL/GenBank/DDBJ whole genome shotgun (WGS) entry which is preliminary data.</text>
</comment>
<dbReference type="EMBL" id="JAJEQX010000003">
    <property type="protein sequence ID" value="MCC2253282.1"/>
    <property type="molecule type" value="Genomic_DNA"/>
</dbReference>
<feature type="domain" description="ABC-2 type transporter transmembrane" evidence="6">
    <location>
        <begin position="16"/>
        <end position="366"/>
    </location>
</feature>
<evidence type="ECO:0000256" key="3">
    <source>
        <dbReference type="ARBA" id="ARBA00022989"/>
    </source>
</evidence>
<accession>A0ABS8FVV0</accession>
<dbReference type="PANTHER" id="PTHR43027">
    <property type="entry name" value="DOXORUBICIN RESISTANCE ABC TRANSPORTER PERMEASE PROTEIN DRRC-RELATED"/>
    <property type="match status" value="1"/>
</dbReference>